<dbReference type="AlphaFoldDB" id="A0A835GRI4"/>
<feature type="compositionally biased region" description="Basic and acidic residues" evidence="1">
    <location>
        <begin position="7"/>
        <end position="37"/>
    </location>
</feature>
<dbReference type="GO" id="GO:0003676">
    <property type="term" value="F:nucleic acid binding"/>
    <property type="evidence" value="ECO:0007669"/>
    <property type="project" value="InterPro"/>
</dbReference>
<accession>A0A835GRI4</accession>
<evidence type="ECO:0000313" key="2">
    <source>
        <dbReference type="EMBL" id="KAF9421227.1"/>
    </source>
</evidence>
<feature type="region of interest" description="Disordered" evidence="1">
    <location>
        <begin position="330"/>
        <end position="350"/>
    </location>
</feature>
<feature type="compositionally biased region" description="Basic residues" evidence="1">
    <location>
        <begin position="38"/>
        <end position="60"/>
    </location>
</feature>
<feature type="compositionally biased region" description="Basic and acidic residues" evidence="1">
    <location>
        <begin position="128"/>
        <end position="138"/>
    </location>
</feature>
<comment type="caution">
    <text evidence="2">The sequence shown here is derived from an EMBL/GenBank/DDBJ whole genome shotgun (WGS) entry which is preliminary data.</text>
</comment>
<feature type="region of interest" description="Disordered" evidence="1">
    <location>
        <begin position="1"/>
        <end position="83"/>
    </location>
</feature>
<reference evidence="2" key="1">
    <citation type="submission" date="2020-08" db="EMBL/GenBank/DDBJ databases">
        <title>Spodoptera exigua strain:BAW_Kor-Di-RS1 Genome sequencing and assembly.</title>
        <authorList>
            <person name="Kim J."/>
            <person name="Nam H.Y."/>
            <person name="Kwon M."/>
            <person name="Choi J.H."/>
            <person name="Cho S.R."/>
            <person name="Kim G.-H."/>
        </authorList>
    </citation>
    <scope>NUCLEOTIDE SEQUENCE</scope>
    <source>
        <strain evidence="2">BAW_Kor-Di-RS1</strain>
        <tissue evidence="2">Whole-body</tissue>
    </source>
</reference>
<feature type="compositionally biased region" description="Basic and acidic residues" evidence="1">
    <location>
        <begin position="100"/>
        <end position="114"/>
    </location>
</feature>
<evidence type="ECO:0008006" key="4">
    <source>
        <dbReference type="Google" id="ProtNLM"/>
    </source>
</evidence>
<evidence type="ECO:0000256" key="1">
    <source>
        <dbReference type="SAM" id="MobiDB-lite"/>
    </source>
</evidence>
<organism evidence="2 3">
    <name type="scientific">Spodoptera exigua</name>
    <name type="common">Beet armyworm</name>
    <name type="synonym">Noctua fulgens</name>
    <dbReference type="NCBI Taxonomy" id="7107"/>
    <lineage>
        <taxon>Eukaryota</taxon>
        <taxon>Metazoa</taxon>
        <taxon>Ecdysozoa</taxon>
        <taxon>Arthropoda</taxon>
        <taxon>Hexapoda</taxon>
        <taxon>Insecta</taxon>
        <taxon>Pterygota</taxon>
        <taxon>Neoptera</taxon>
        <taxon>Endopterygota</taxon>
        <taxon>Lepidoptera</taxon>
        <taxon>Glossata</taxon>
        <taxon>Ditrysia</taxon>
        <taxon>Noctuoidea</taxon>
        <taxon>Noctuidae</taxon>
        <taxon>Amphipyrinae</taxon>
        <taxon>Spodoptera</taxon>
    </lineage>
</organism>
<dbReference type="InterPro" id="IPR036875">
    <property type="entry name" value="Znf_CCHC_sf"/>
</dbReference>
<feature type="compositionally biased region" description="Basic and acidic residues" evidence="1">
    <location>
        <begin position="330"/>
        <end position="342"/>
    </location>
</feature>
<dbReference type="Proteomes" id="UP000648187">
    <property type="component" value="Unassembled WGS sequence"/>
</dbReference>
<dbReference type="EMBL" id="JACKWZ010000025">
    <property type="protein sequence ID" value="KAF9421227.1"/>
    <property type="molecule type" value="Genomic_DNA"/>
</dbReference>
<dbReference type="GO" id="GO:0008270">
    <property type="term" value="F:zinc ion binding"/>
    <property type="evidence" value="ECO:0007669"/>
    <property type="project" value="InterPro"/>
</dbReference>
<protein>
    <recommendedName>
        <fullName evidence="4">Retrotransposon gag domain-containing protein</fullName>
    </recommendedName>
</protein>
<proteinExistence type="predicted"/>
<sequence>MDEVEYDEVRRRQPETPVRRSVRLEGRSTRAREDERRSRSRTRHEGRRGSTHHVRSRSRSTRGAGGGRLGRSRSRRRESYDDDDLRQKLRLLEDQLLKRNEQRRRDEATTDYRRSTSQARKIYTPPRSDARSPEHKKPTYSDQVNFFEEFTKFLKGRDIELFLSSSMNNVIPEFDPLLREQTIDVWLNKVDECAEIYNWNDKQTAHFALPKLTGHAKSWYQGLPSIKHSWLEWKRILRESFPSTENYAELLTEMLNRRTRSGESLEVYYFSKINLLNRCKIFGKQSVDCIVFGIEDKGVRLSAQAGKFDKPEDTLEIFKTVKNYQPRDLRDFRRDTQSKDTRPSSATSIAPRVNASVRSQPKGNLTCFNCNDPGPMSWQCRKPLNKCTDCNYLGHNSNDYPKKIATTAINDDEDDKYKIVIKVNGLHTPCQVDLGSGNVYVGGSIRGQPGMEYYLLPGEYQLHKGMGSRIRPKYWPPRPSVLHIKQTQLPAADINFGKQLTHLERQRCQDLLAKYKTCFSSGLHDLGFTAITEMEIHLLDSTPVLGINTAVHDVTKRTPTELLFGHKIGNPSDGTLNNISEDINEYSKAEDIHSMRASAIRVIKNVIGGTGKSKKLEPKCQGPYRIKSVLPNDRYLIVDTPITRKGRPYENVVSVDKIFPWMNFDAHACSSRDDSDN</sequence>
<evidence type="ECO:0000313" key="3">
    <source>
        <dbReference type="Proteomes" id="UP000648187"/>
    </source>
</evidence>
<feature type="region of interest" description="Disordered" evidence="1">
    <location>
        <begin position="100"/>
        <end position="138"/>
    </location>
</feature>
<dbReference type="Gene3D" id="4.10.60.10">
    <property type="entry name" value="Zinc finger, CCHC-type"/>
    <property type="match status" value="1"/>
</dbReference>
<keyword evidence="3" id="KW-1185">Reference proteome</keyword>
<dbReference type="SUPFAM" id="SSF57756">
    <property type="entry name" value="Retrovirus zinc finger-like domains"/>
    <property type="match status" value="1"/>
</dbReference>
<gene>
    <name evidence="2" type="ORF">HW555_002699</name>
</gene>
<name>A0A835GRI4_SPOEX</name>